<sequence length="512" mass="54048">MSSSTAATEDPRSHLAGDLAVGLASLAFFLFSVPVWSDALILGNDVVPYAVGLRASGTHALANPHHLGFHPLAWLALQVLGLFGQGTSSVVDALHAQIWISSAGGAVTAVILHRFARELCGARLALALVVAFCAAAGNWLYAAVGESYLPATACVAGLLVEALRARLGLIALRVPVLALWLLLATVMRQDAVFVAIALPLLLPLPAATRVIALAGCASLATYFAVWSAAGDVGFLPWLRGLADLGEWGGGLPSWFDLQLGAVTLQHALHFGVRYPGATTVASLATTALLVAAAWPARGARRGERAAGLRGALLGLLVYTVVRHAFFTWWQPGNMEYHAGTLLPLSLVLVLAASTHAPPRRRAVGLTSLAALLLVAGNWSSLIEPNRATTMDDRVDRVLAEAGPQALVLSLTGLQHYAVLRAERPGVEAHSIVDAARFAREEDLAAIEAQVEAHLASGHSVVVLRDSVLSARLGLGEQRLEPALIEIFFRHGTVERFTDDRDEVFALVIARGP</sequence>
<keyword evidence="1" id="KW-0812">Transmembrane</keyword>
<keyword evidence="1" id="KW-0472">Membrane</keyword>
<feature type="transmembrane region" description="Helical" evidence="1">
    <location>
        <begin position="193"/>
        <end position="212"/>
    </location>
</feature>
<keyword evidence="1" id="KW-1133">Transmembrane helix</keyword>
<proteinExistence type="predicted"/>
<feature type="transmembrane region" description="Helical" evidence="1">
    <location>
        <begin position="336"/>
        <end position="355"/>
    </location>
</feature>
<evidence type="ECO:0008006" key="4">
    <source>
        <dbReference type="Google" id="ProtNLM"/>
    </source>
</evidence>
<gene>
    <name evidence="2" type="ORF">Pla133_37720</name>
</gene>
<feature type="transmembrane region" description="Helical" evidence="1">
    <location>
        <begin position="362"/>
        <end position="381"/>
    </location>
</feature>
<feature type="transmembrane region" description="Helical" evidence="1">
    <location>
        <begin position="15"/>
        <end position="36"/>
    </location>
</feature>
<dbReference type="EMBL" id="CP036287">
    <property type="protein sequence ID" value="QDU68670.1"/>
    <property type="molecule type" value="Genomic_DNA"/>
</dbReference>
<feature type="transmembrane region" description="Helical" evidence="1">
    <location>
        <begin position="274"/>
        <end position="294"/>
    </location>
</feature>
<organism evidence="2 3">
    <name type="scientific">Engelhardtia mirabilis</name>
    <dbReference type="NCBI Taxonomy" id="2528011"/>
    <lineage>
        <taxon>Bacteria</taxon>
        <taxon>Pseudomonadati</taxon>
        <taxon>Planctomycetota</taxon>
        <taxon>Planctomycetia</taxon>
        <taxon>Planctomycetia incertae sedis</taxon>
        <taxon>Engelhardtia</taxon>
    </lineage>
</organism>
<evidence type="ECO:0000256" key="1">
    <source>
        <dbReference type="SAM" id="Phobius"/>
    </source>
</evidence>
<evidence type="ECO:0000313" key="3">
    <source>
        <dbReference type="Proteomes" id="UP000316921"/>
    </source>
</evidence>
<keyword evidence="3" id="KW-1185">Reference proteome</keyword>
<protein>
    <recommendedName>
        <fullName evidence="4">Glycosyltransferase RgtA/B/C/D-like domain-containing protein</fullName>
    </recommendedName>
</protein>
<feature type="transmembrane region" description="Helical" evidence="1">
    <location>
        <begin position="306"/>
        <end position="330"/>
    </location>
</feature>
<evidence type="ECO:0000313" key="2">
    <source>
        <dbReference type="EMBL" id="QDU68670.1"/>
    </source>
</evidence>
<reference evidence="2 3" key="1">
    <citation type="submission" date="2019-02" db="EMBL/GenBank/DDBJ databases">
        <title>Deep-cultivation of Planctomycetes and their phenomic and genomic characterization uncovers novel biology.</title>
        <authorList>
            <person name="Wiegand S."/>
            <person name="Jogler M."/>
            <person name="Boedeker C."/>
            <person name="Pinto D."/>
            <person name="Vollmers J."/>
            <person name="Rivas-Marin E."/>
            <person name="Kohn T."/>
            <person name="Peeters S.H."/>
            <person name="Heuer A."/>
            <person name="Rast P."/>
            <person name="Oberbeckmann S."/>
            <person name="Bunk B."/>
            <person name="Jeske O."/>
            <person name="Meyerdierks A."/>
            <person name="Storesund J.E."/>
            <person name="Kallscheuer N."/>
            <person name="Luecker S."/>
            <person name="Lage O.M."/>
            <person name="Pohl T."/>
            <person name="Merkel B.J."/>
            <person name="Hornburger P."/>
            <person name="Mueller R.-W."/>
            <person name="Bruemmer F."/>
            <person name="Labrenz M."/>
            <person name="Spormann A.M."/>
            <person name="Op den Camp H."/>
            <person name="Overmann J."/>
            <person name="Amann R."/>
            <person name="Jetten M.S.M."/>
            <person name="Mascher T."/>
            <person name="Medema M.H."/>
            <person name="Devos D.P."/>
            <person name="Kaster A.-K."/>
            <person name="Ovreas L."/>
            <person name="Rohde M."/>
            <person name="Galperin M.Y."/>
            <person name="Jogler C."/>
        </authorList>
    </citation>
    <scope>NUCLEOTIDE SEQUENCE [LARGE SCALE GENOMIC DNA]</scope>
    <source>
        <strain evidence="2 3">Pla133</strain>
    </source>
</reference>
<dbReference type="KEGG" id="pbap:Pla133_37720"/>
<feature type="transmembrane region" description="Helical" evidence="1">
    <location>
        <begin position="93"/>
        <end position="112"/>
    </location>
</feature>
<name>A0A518BNW3_9BACT</name>
<feature type="transmembrane region" description="Helical" evidence="1">
    <location>
        <begin position="124"/>
        <end position="141"/>
    </location>
</feature>
<dbReference type="Proteomes" id="UP000316921">
    <property type="component" value="Chromosome"/>
</dbReference>
<dbReference type="AlphaFoldDB" id="A0A518BNW3"/>
<dbReference type="RefSeq" id="WP_145067883.1">
    <property type="nucleotide sequence ID" value="NZ_CP036287.1"/>
</dbReference>
<feature type="transmembrane region" description="Helical" evidence="1">
    <location>
        <begin position="170"/>
        <end position="187"/>
    </location>
</feature>
<accession>A0A518BNW3</accession>